<feature type="domain" description="PKD" evidence="7">
    <location>
        <begin position="236"/>
        <end position="272"/>
    </location>
</feature>
<comment type="subcellular location">
    <subcellularLocation>
        <location evidence="1">Membrane</location>
        <topology evidence="1">Multi-pass membrane protein</topology>
    </subcellularLocation>
</comment>
<feature type="domain" description="PKD" evidence="7">
    <location>
        <begin position="2460"/>
        <end position="2544"/>
    </location>
</feature>
<protein>
    <submittedName>
        <fullName evidence="8">Gliding motility-associated C-terminal domain-containing protein</fullName>
    </submittedName>
</protein>
<feature type="domain" description="PKD" evidence="7">
    <location>
        <begin position="43"/>
        <end position="90"/>
    </location>
</feature>
<feature type="domain" description="PKD" evidence="7">
    <location>
        <begin position="438"/>
        <end position="498"/>
    </location>
</feature>
<dbReference type="InterPro" id="IPR000601">
    <property type="entry name" value="PKD_dom"/>
</dbReference>
<accession>A0A1I1HLR8</accession>
<feature type="domain" description="PKD" evidence="7">
    <location>
        <begin position="1973"/>
        <end position="2025"/>
    </location>
</feature>
<dbReference type="OrthoDB" id="7794186at2"/>
<dbReference type="Pfam" id="PF18911">
    <property type="entry name" value="PKD_4"/>
    <property type="match status" value="9"/>
</dbReference>
<sequence length="2814" mass="297000">MKRTYWLIILFISFATNRLYAQGACKGTSNKVDFSVGTPLCKGQAISFTITSAATDSPTYEWRWGDGSPFEAVGNTTHTFASAGSKTVVLVRRYTSPSPCEDSIKKTFVVNDLPLAPVFTFNPANPCGQANTTFAITAPDAATVYTWNFGDASSGSSNTATGTNVSHAFTPTGATSGNYNVTVTATKNGCSTTAAPVSVPVKATPLININTQGINASNFRRCLAASDAETVFNFQFRNTSNADPNTTYTWNWGDGSPNEITTSLTPNIFHTYNIGVYTFVLTAKDNVSGCTSTFTKQLVYEKDPSGAIIIPANLVTLCEGDTMRVTFSTQNATSYTLYWADGDSLETTSTGPHKHVYKFNSSQACNLPPNVTTGFSRFMKLVSKNNCNTQTATSEFRTKIKAKPNFTVPANLCLSGGSRTVNFTNTSCPSDAQTTYLDPIAQYDWDFGDPASGASNTLQTFSVSDPVSHTYTAAGVYNVKLTATNSCGAKDTIIQVTVGTQTQASFLSGMSGTTAVTSCSGTPIDLTPAAGVCLPVSLPLNSTSTGGGNLTWTVSGGTGFTFNSTNSSSAVDTLNFTKAGTYTVTLTSSNSCGSPTSSCATITIKGKPTPTPADIGGLSAFAQPANAQFPNGYYASCGATAIAPTTTPKTGETYAWSVIGTNGTPNPTGNTGTGTTPNFTLPVGQYNLNLTPSNSCGAAAQPATVPFIVTNPPVAQASTAPRPAAGQPKQVKICPATTVNLGVGTPATNVTYSWAVTGGGAGVTSPNSLTTTTTNSTVGTYLYVLTATDQLSNCVSKDTVQVLVNPRPVIKIGGDALADTTVCLSTVPFGMKATPNGGGWKGQGGISAAGSFTPNTIGSYAVRYGVTDANGCTDTLTANITVVAPPVISFAGNNFTFCNTPNTEPLPTPTANAVGTGVWSCPSVPAAITFSGGQYLINPSVALGAAIPPQNVVIRYTFTAAASPNCITVKDTIVRIIGSPSAEAGANKTVCADAAPFTITGTPTGGIWSGSGVASNGIFTPSSVPANTSTGYLLTYTIGGGSCSASDTMRVFVKPLPTIADSIATPTAVCIDKSPYLLTDYKQINGTVSWSGTGLPVGLLTFDNTSHLYEIDPSKGVAGTTYTLTFTYTETGSAPLCVQTKTKQLTINVLPVVTVQNANFCKNTSPVTMPSFSPTTGGTGIWTNVTSPTPTPNITVNANGTFVPNETGTFTLRYTFTDNNGCVSFKDATVVISEPTTVEAGVNDTVCVSDAAFNLTGFSPAGGQWTGTGITNINGTFDPAVAGVGVFTLKYTTNPSDPLCERHDTKTIRVKPLPVITDTVLAARTPSEVCIDKAKYVLSDYKRANGTVSWSGVGLPVGLLTFDALQNVYEFDPSKGIAGTTYTLTFTYTENSIAPQCSNTHTKTIKINPLPVVLARDTTFCRSLTATSVQLANFSPTVGGTGVWTNITTPAPVPNITLNANGSFVPNALGNFTFRYTFTDGTTACQSFKDISVNITEPVTVEAGNNLVMCVDTAAANFILPSFSPAGGTWSGTAVSLAGVFTPRNANPSPSNPNGTTYKLVYSVGAGLCLRKDSITVRVKPLPSVNAGANQDTICYFDAPLQLSTLAGVTPTSGGTWSGTGITNNSTGIFDPKTAVGATPPTTPQTFTISYNFRAANSCDSTHTKTIVVNPMPVARFDTLTPRAIYCKGVAYTFPNTSIVPAGSSSMTYLWDFGDGVLRPSLPNGNGQFTFTSTGFKNITLYAKSQKTCWDTLTLPIRVVEPAVPNFTFNKPVSASDSCAPKVVIFTNQTTGFEPSYQWNFGNGVTSTLAVPPPVTYLPSKYRDTTYYITLTTPNSCGTPIKRDSITVHPVPTAGFSYDKIICAGFPLTIYNTSYGKAKQYKWTFGDAPSTVVTTFPVNPPQQNTVIHAFQYSGKDDTTYVVKLIALNECGSDTLIDSIKVKANEVKAFFALGNDSVGCAPYTITLTSNQPQGTSNALTWFWGDNTSTAGGFQQAHTFTAAGTYKVRLAVVNGCNQDTITRNIHVKPKPIAAFAVNKTNTCKGDTIYITNNSSSPSGLPIKYLWDYGDGTTSTQNPPPPKVYTNSGNYTISLTVTENVGAGTVACEKIATQNIVIGADSIVKAKLGIDTARGCEGLPVTFTNQTSGNNPNFVIFGGNGNIATTSPVTFVYNTAGTYFAYMKVIGSCNTDSTAKVAIKITPKPQAAFAVSQDSICLGDTLHITNNTLNQGNFQFFWDFGDATTSDLNAPPVKMYTTAGIYTITMRVVSFASAGVPSCTTFVQKTIKVRPLPTANFATVNAVCEGTTVTFQNLSTNAVQYLWDFGVSGSALVGTNVSYTYTTSGVFNVRLIAYNSVGCTDTLYKQINVFPKASPDFSMTDTAGCSDLTVNFTNTSPYPTIAQGFLKWDFGNGNTFNGFFGVPAQTYTNTTALPKIYTVKLIATTAFGCKDSVSKQITVYPTPKAGFTIAPNDTLLQSNATFTFQNTTTPTGSWSYIWNYGDNTPSDTVTTTADQTHSYDSLGTYTVTLIAVSDKGCSTSVSHSVTVLPVPPQANFEVIGDSAGCAPFVFQVQNTSRFGQNYFWDFGNGVRYELKNPPPITYYDAGKYTVRLVAVNPSGVDTLIRSQIVTVYDRPIAAFRVNPKTVILPNKLLKTLNISRGDTVKARYFWEFGDSTATVEGFEPSHLYTKEGVYTIRMVMVSQHGCTDTTVIDSAVTATTGGVLVVPNAFTPRGGNLPSPDNLNDVFLPLTDGAVKYSLKIFSRWGEMLFESDDPAKGWDGYHRGQLCTQDVYAYKVEVTFADGTKKTKVGDVTLLR</sequence>
<gene>
    <name evidence="8" type="ORF">SAMN05421780_1042</name>
</gene>
<feature type="domain" description="PKD" evidence="7">
    <location>
        <begin position="2658"/>
        <end position="2720"/>
    </location>
</feature>
<keyword evidence="6" id="KW-0732">Signal</keyword>
<dbReference type="PANTHER" id="PTHR46730">
    <property type="entry name" value="POLYCYSTIN-1"/>
    <property type="match status" value="1"/>
</dbReference>
<dbReference type="Gene3D" id="2.60.40.10">
    <property type="entry name" value="Immunoglobulins"/>
    <property type="match status" value="18"/>
</dbReference>
<dbReference type="GO" id="GO:0006816">
    <property type="term" value="P:calcium ion transport"/>
    <property type="evidence" value="ECO:0007669"/>
    <property type="project" value="TreeGrafter"/>
</dbReference>
<dbReference type="Proteomes" id="UP000199514">
    <property type="component" value="Unassembled WGS sequence"/>
</dbReference>
<dbReference type="Pfam" id="PF13585">
    <property type="entry name" value="CHU_C"/>
    <property type="match status" value="1"/>
</dbReference>
<feature type="domain" description="PKD" evidence="7">
    <location>
        <begin position="1702"/>
        <end position="1766"/>
    </location>
</feature>
<proteinExistence type="predicted"/>
<evidence type="ECO:0000256" key="1">
    <source>
        <dbReference type="ARBA" id="ARBA00004141"/>
    </source>
</evidence>
<keyword evidence="4" id="KW-1133">Transmembrane helix</keyword>
<evidence type="ECO:0000256" key="2">
    <source>
        <dbReference type="ARBA" id="ARBA00022692"/>
    </source>
</evidence>
<keyword evidence="5" id="KW-0472">Membrane</keyword>
<evidence type="ECO:0000313" key="8">
    <source>
        <dbReference type="EMBL" id="SFC24512.1"/>
    </source>
</evidence>
<dbReference type="InterPro" id="IPR013783">
    <property type="entry name" value="Ig-like_fold"/>
</dbReference>
<keyword evidence="9" id="KW-1185">Reference proteome</keyword>
<dbReference type="RefSeq" id="WP_091510353.1">
    <property type="nucleotide sequence ID" value="NZ_FOLE01000004.1"/>
</dbReference>
<dbReference type="STRING" id="927664.SAMN05421780_1042"/>
<evidence type="ECO:0000256" key="4">
    <source>
        <dbReference type="ARBA" id="ARBA00022989"/>
    </source>
</evidence>
<dbReference type="SMART" id="SM00089">
    <property type="entry name" value="PKD"/>
    <property type="match status" value="17"/>
</dbReference>
<dbReference type="InterPro" id="IPR035986">
    <property type="entry name" value="PKD_dom_sf"/>
</dbReference>
<feature type="domain" description="PKD" evidence="7">
    <location>
        <begin position="551"/>
        <end position="604"/>
    </location>
</feature>
<dbReference type="CDD" id="cd00146">
    <property type="entry name" value="PKD"/>
    <property type="match status" value="7"/>
</dbReference>
<evidence type="ECO:0000313" key="9">
    <source>
        <dbReference type="Proteomes" id="UP000199514"/>
    </source>
</evidence>
<dbReference type="GO" id="GO:0005261">
    <property type="term" value="F:monoatomic cation channel activity"/>
    <property type="evidence" value="ECO:0007669"/>
    <property type="project" value="TreeGrafter"/>
</dbReference>
<dbReference type="SUPFAM" id="SSF49299">
    <property type="entry name" value="PKD domain"/>
    <property type="match status" value="17"/>
</dbReference>
<dbReference type="InterPro" id="IPR022409">
    <property type="entry name" value="PKD/Chitinase_dom"/>
</dbReference>
<evidence type="ECO:0000259" key="7">
    <source>
        <dbReference type="PROSITE" id="PS50093"/>
    </source>
</evidence>
<reference evidence="8 9" key="1">
    <citation type="submission" date="2016-10" db="EMBL/GenBank/DDBJ databases">
        <authorList>
            <person name="de Groot N.N."/>
        </authorList>
    </citation>
    <scope>NUCLEOTIDE SEQUENCE [LARGE SCALE GENOMIC DNA]</scope>
    <source>
        <strain evidence="8 9">DSM 6793</strain>
    </source>
</reference>
<feature type="domain" description="PKD" evidence="7">
    <location>
        <begin position="2579"/>
        <end position="2616"/>
    </location>
</feature>
<organism evidence="8 9">
    <name type="scientific">Flexibacter flexilis DSM 6793</name>
    <dbReference type="NCBI Taxonomy" id="927664"/>
    <lineage>
        <taxon>Bacteria</taxon>
        <taxon>Pseudomonadati</taxon>
        <taxon>Bacteroidota</taxon>
        <taxon>Cytophagia</taxon>
        <taxon>Cytophagales</taxon>
        <taxon>Flexibacteraceae</taxon>
        <taxon>Flexibacter</taxon>
    </lineage>
</organism>
<evidence type="ECO:0000256" key="6">
    <source>
        <dbReference type="SAM" id="SignalP"/>
    </source>
</evidence>
<feature type="domain" description="PKD" evidence="7">
    <location>
        <begin position="131"/>
        <end position="206"/>
    </location>
</feature>
<dbReference type="PANTHER" id="PTHR46730:SF4">
    <property type="entry name" value="POLYCYSTIC KIDNEY DISEASE PROTEIN 1-LIKE 1"/>
    <property type="match status" value="1"/>
</dbReference>
<feature type="domain" description="PKD" evidence="7">
    <location>
        <begin position="2233"/>
        <end position="2287"/>
    </location>
</feature>
<feature type="domain" description="PKD" evidence="7">
    <location>
        <begin position="2052"/>
        <end position="2104"/>
    </location>
</feature>
<dbReference type="EMBL" id="FOLE01000004">
    <property type="protein sequence ID" value="SFC24512.1"/>
    <property type="molecule type" value="Genomic_DNA"/>
</dbReference>
<feature type="domain" description="PKD" evidence="7">
    <location>
        <begin position="2404"/>
        <end position="2456"/>
    </location>
</feature>
<keyword evidence="2" id="KW-0812">Transmembrane</keyword>
<evidence type="ECO:0000256" key="3">
    <source>
        <dbReference type="ARBA" id="ARBA00022737"/>
    </source>
</evidence>
<keyword evidence="3" id="KW-0677">Repeat</keyword>
<evidence type="ECO:0000256" key="5">
    <source>
        <dbReference type="ARBA" id="ARBA00023136"/>
    </source>
</evidence>
<feature type="signal peptide" evidence="6">
    <location>
        <begin position="1"/>
        <end position="21"/>
    </location>
</feature>
<name>A0A1I1HLR8_9BACT</name>
<dbReference type="PROSITE" id="PS50093">
    <property type="entry name" value="PKD"/>
    <property type="match status" value="14"/>
</dbReference>
<feature type="domain" description="PKD" evidence="7">
    <location>
        <begin position="2312"/>
        <end position="2366"/>
    </location>
</feature>
<feature type="chain" id="PRO_5011767071" evidence="6">
    <location>
        <begin position="22"/>
        <end position="2814"/>
    </location>
</feature>
<dbReference type="GO" id="GO:0005886">
    <property type="term" value="C:plasma membrane"/>
    <property type="evidence" value="ECO:0007669"/>
    <property type="project" value="TreeGrafter"/>
</dbReference>